<dbReference type="Proteomes" id="UP000608890">
    <property type="component" value="Unassembled WGS sequence"/>
</dbReference>
<dbReference type="AlphaFoldDB" id="A0A917U3I1"/>
<dbReference type="RefSeq" id="WP_189046457.1">
    <property type="nucleotide sequence ID" value="NZ_BMNB01000018.1"/>
</dbReference>
<evidence type="ECO:0000313" key="2">
    <source>
        <dbReference type="Proteomes" id="UP000608890"/>
    </source>
</evidence>
<comment type="caution">
    <text evidence="1">The sequence shown here is derived from an EMBL/GenBank/DDBJ whole genome shotgun (WGS) entry which is preliminary data.</text>
</comment>
<proteinExistence type="predicted"/>
<dbReference type="InterPro" id="IPR036689">
    <property type="entry name" value="ESAT-6-like_sf"/>
</dbReference>
<evidence type="ECO:0000313" key="1">
    <source>
        <dbReference type="EMBL" id="GGM50562.1"/>
    </source>
</evidence>
<dbReference type="EMBL" id="BMNB01000018">
    <property type="protein sequence ID" value="GGM50562.1"/>
    <property type="molecule type" value="Genomic_DNA"/>
</dbReference>
<name>A0A917U3I1_9ACTN</name>
<reference evidence="1" key="2">
    <citation type="submission" date="2020-09" db="EMBL/GenBank/DDBJ databases">
        <authorList>
            <person name="Sun Q."/>
            <person name="Zhou Y."/>
        </authorList>
    </citation>
    <scope>NUCLEOTIDE SEQUENCE</scope>
    <source>
        <strain evidence="1">CGMCC 4.7312</strain>
    </source>
</reference>
<accession>A0A917U3I1</accession>
<dbReference type="SUPFAM" id="SSF140453">
    <property type="entry name" value="EsxAB dimer-like"/>
    <property type="match status" value="1"/>
</dbReference>
<reference evidence="1" key="1">
    <citation type="journal article" date="2014" name="Int. J. Syst. Evol. Microbiol.">
        <title>Complete genome sequence of Corynebacterium casei LMG S-19264T (=DSM 44701T), isolated from a smear-ripened cheese.</title>
        <authorList>
            <consortium name="US DOE Joint Genome Institute (JGI-PGF)"/>
            <person name="Walter F."/>
            <person name="Albersmeier A."/>
            <person name="Kalinowski J."/>
            <person name="Ruckert C."/>
        </authorList>
    </citation>
    <scope>NUCLEOTIDE SEQUENCE</scope>
    <source>
        <strain evidence="1">CGMCC 4.7312</strain>
    </source>
</reference>
<protein>
    <recommendedName>
        <fullName evidence="3">ESX-1 secretion-associated protein</fullName>
    </recommendedName>
</protein>
<gene>
    <name evidence="1" type="ORF">GCM10011608_39370</name>
</gene>
<keyword evidence="2" id="KW-1185">Reference proteome</keyword>
<sequence length="99" mass="10054">MTDEELTVRPELLRRVGGSLGDTGHRLAHGLVAGVPGLTAPAPQWSAAAALATLEEAVHGWAGRLGGRITDTGAAMRAAAGAYESVDARAANRLSGLGR</sequence>
<organism evidence="1 2">
    <name type="scientific">Micromonospora sonchi</name>
    <dbReference type="NCBI Taxonomy" id="1763543"/>
    <lineage>
        <taxon>Bacteria</taxon>
        <taxon>Bacillati</taxon>
        <taxon>Actinomycetota</taxon>
        <taxon>Actinomycetes</taxon>
        <taxon>Micromonosporales</taxon>
        <taxon>Micromonosporaceae</taxon>
        <taxon>Micromonospora</taxon>
    </lineage>
</organism>
<evidence type="ECO:0008006" key="3">
    <source>
        <dbReference type="Google" id="ProtNLM"/>
    </source>
</evidence>